<dbReference type="Proteomes" id="UP001501079">
    <property type="component" value="Unassembled WGS sequence"/>
</dbReference>
<gene>
    <name evidence="2" type="ORF">GCM10022287_16020</name>
</gene>
<evidence type="ECO:0000313" key="3">
    <source>
        <dbReference type="Proteomes" id="UP001501079"/>
    </source>
</evidence>
<dbReference type="EMBL" id="BAABBW010000002">
    <property type="protein sequence ID" value="GAA4173507.1"/>
    <property type="molecule type" value="Genomic_DNA"/>
</dbReference>
<sequence length="221" mass="23787">MDVVELAGDDHVAVALVGVRLGRRDEPRAHVAEVAAQRPRRPQRPAIGLAAGDDDDPVEHRAHGTHEGERIREAGLAARATGQEHESVDARLDGALGVVHVRDVRPHLDAGVLESGQHVRRRADARDDGRRAVAHDGLDVRREADVGGVHDEVRHIRGDGFPGIPRLIQLSLDPHEPALQLAVAARVGGRERAEDAGAAGGHHELRAGHDQHRGGHDRHAQ</sequence>
<protein>
    <submittedName>
        <fullName evidence="2">Uncharacterized protein</fullName>
    </submittedName>
</protein>
<organism evidence="2 3">
    <name type="scientific">Gryllotalpicola koreensis</name>
    <dbReference type="NCBI Taxonomy" id="993086"/>
    <lineage>
        <taxon>Bacteria</taxon>
        <taxon>Bacillati</taxon>
        <taxon>Actinomycetota</taxon>
        <taxon>Actinomycetes</taxon>
        <taxon>Micrococcales</taxon>
        <taxon>Microbacteriaceae</taxon>
        <taxon>Gryllotalpicola</taxon>
    </lineage>
</organism>
<evidence type="ECO:0000256" key="1">
    <source>
        <dbReference type="SAM" id="MobiDB-lite"/>
    </source>
</evidence>
<evidence type="ECO:0000313" key="2">
    <source>
        <dbReference type="EMBL" id="GAA4173507.1"/>
    </source>
</evidence>
<feature type="region of interest" description="Disordered" evidence="1">
    <location>
        <begin position="192"/>
        <end position="221"/>
    </location>
</feature>
<feature type="region of interest" description="Disordered" evidence="1">
    <location>
        <begin position="36"/>
        <end position="67"/>
    </location>
</feature>
<reference evidence="3" key="1">
    <citation type="journal article" date="2019" name="Int. J. Syst. Evol. Microbiol.">
        <title>The Global Catalogue of Microorganisms (GCM) 10K type strain sequencing project: providing services to taxonomists for standard genome sequencing and annotation.</title>
        <authorList>
            <consortium name="The Broad Institute Genomics Platform"/>
            <consortium name="The Broad Institute Genome Sequencing Center for Infectious Disease"/>
            <person name="Wu L."/>
            <person name="Ma J."/>
        </authorList>
    </citation>
    <scope>NUCLEOTIDE SEQUENCE [LARGE SCALE GENOMIC DNA]</scope>
    <source>
        <strain evidence="3">JCM 17591</strain>
    </source>
</reference>
<name>A0ABP7ZYH6_9MICO</name>
<proteinExistence type="predicted"/>
<feature type="compositionally biased region" description="Basic and acidic residues" evidence="1">
    <location>
        <begin position="58"/>
        <end position="67"/>
    </location>
</feature>
<accession>A0ABP7ZYH6</accession>
<comment type="caution">
    <text evidence="2">The sequence shown here is derived from an EMBL/GenBank/DDBJ whole genome shotgun (WGS) entry which is preliminary data.</text>
</comment>
<keyword evidence="3" id="KW-1185">Reference proteome</keyword>